<dbReference type="EMBL" id="JOJR01001183">
    <property type="protein sequence ID" value="RCN31982.1"/>
    <property type="molecule type" value="Genomic_DNA"/>
</dbReference>
<evidence type="ECO:0000256" key="1">
    <source>
        <dbReference type="SAM" id="Phobius"/>
    </source>
</evidence>
<feature type="transmembrane region" description="Helical" evidence="1">
    <location>
        <begin position="119"/>
        <end position="146"/>
    </location>
</feature>
<keyword evidence="1" id="KW-0812">Transmembrane</keyword>
<comment type="caution">
    <text evidence="2">The sequence shown here is derived from an EMBL/GenBank/DDBJ whole genome shotgun (WGS) entry which is preliminary data.</text>
</comment>
<dbReference type="OrthoDB" id="5818583at2759"/>
<sequence length="194" mass="22180">MAVRLEVASTASPFQRQFDTVVRTGVIGPGQTVGNGQSLLRTALVDQRVNTVDPSFYDCFYGIANTQATVVERCYKDIGCCQYGCCHNHDWLVHFLHECSVNKCPYIFLTNELVRHNKYGWAVALIVIFCILVVIAVAIWLIVWLINRSKDKQQKREVMYDQTSFTSPTPVPGNEILPVEQYSFEPPYARDYRY</sequence>
<evidence type="ECO:0008006" key="4">
    <source>
        <dbReference type="Google" id="ProtNLM"/>
    </source>
</evidence>
<keyword evidence="3" id="KW-1185">Reference proteome</keyword>
<dbReference type="AlphaFoldDB" id="A0A368FIV7"/>
<dbReference type="Proteomes" id="UP000252519">
    <property type="component" value="Unassembled WGS sequence"/>
</dbReference>
<evidence type="ECO:0000313" key="3">
    <source>
        <dbReference type="Proteomes" id="UP000252519"/>
    </source>
</evidence>
<proteinExistence type="predicted"/>
<protein>
    <recommendedName>
        <fullName evidence="4">CX domain-containing protein</fullName>
    </recommendedName>
</protein>
<gene>
    <name evidence="2" type="ORF">ANCCAN_22223</name>
</gene>
<reference evidence="2 3" key="1">
    <citation type="submission" date="2014-10" db="EMBL/GenBank/DDBJ databases">
        <title>Draft genome of the hookworm Ancylostoma caninum.</title>
        <authorList>
            <person name="Mitreva M."/>
        </authorList>
    </citation>
    <scope>NUCLEOTIDE SEQUENCE [LARGE SCALE GENOMIC DNA]</scope>
    <source>
        <strain evidence="2 3">Baltimore</strain>
    </source>
</reference>
<accession>A0A368FIV7</accession>
<keyword evidence="1" id="KW-0472">Membrane</keyword>
<name>A0A368FIV7_ANCCA</name>
<evidence type="ECO:0000313" key="2">
    <source>
        <dbReference type="EMBL" id="RCN31982.1"/>
    </source>
</evidence>
<organism evidence="2 3">
    <name type="scientific">Ancylostoma caninum</name>
    <name type="common">Dog hookworm</name>
    <dbReference type="NCBI Taxonomy" id="29170"/>
    <lineage>
        <taxon>Eukaryota</taxon>
        <taxon>Metazoa</taxon>
        <taxon>Ecdysozoa</taxon>
        <taxon>Nematoda</taxon>
        <taxon>Chromadorea</taxon>
        <taxon>Rhabditida</taxon>
        <taxon>Rhabditina</taxon>
        <taxon>Rhabditomorpha</taxon>
        <taxon>Strongyloidea</taxon>
        <taxon>Ancylostomatidae</taxon>
        <taxon>Ancylostomatinae</taxon>
        <taxon>Ancylostoma</taxon>
    </lineage>
</organism>
<keyword evidence="1" id="KW-1133">Transmembrane helix</keyword>